<dbReference type="AlphaFoldDB" id="A0A212L7C1"/>
<dbReference type="SUPFAM" id="SSF53335">
    <property type="entry name" value="S-adenosyl-L-methionine-dependent methyltransferases"/>
    <property type="match status" value="1"/>
</dbReference>
<dbReference type="InterPro" id="IPR006342">
    <property type="entry name" value="FkbM_mtfrase"/>
</dbReference>
<dbReference type="EMBL" id="FMJC01000002">
    <property type="protein sequence ID" value="SCM73472.1"/>
    <property type="molecule type" value="Genomic_DNA"/>
</dbReference>
<feature type="domain" description="Methyltransferase FkbM" evidence="1">
    <location>
        <begin position="110"/>
        <end position="278"/>
    </location>
</feature>
<dbReference type="GO" id="GO:0032259">
    <property type="term" value="P:methylation"/>
    <property type="evidence" value="ECO:0007669"/>
    <property type="project" value="UniProtKB-KW"/>
</dbReference>
<dbReference type="PANTHER" id="PTHR34203">
    <property type="entry name" value="METHYLTRANSFERASE, FKBM FAMILY PROTEIN"/>
    <property type="match status" value="1"/>
</dbReference>
<evidence type="ECO:0000259" key="1">
    <source>
        <dbReference type="Pfam" id="PF05050"/>
    </source>
</evidence>
<dbReference type="InterPro" id="IPR052514">
    <property type="entry name" value="SAM-dependent_MTase"/>
</dbReference>
<keyword evidence="2" id="KW-0489">Methyltransferase</keyword>
<dbReference type="PANTHER" id="PTHR34203:SF15">
    <property type="entry name" value="SLL1173 PROTEIN"/>
    <property type="match status" value="1"/>
</dbReference>
<dbReference type="Pfam" id="PF05050">
    <property type="entry name" value="Methyltransf_21"/>
    <property type="match status" value="1"/>
</dbReference>
<protein>
    <submittedName>
        <fullName evidence="2">Methyltransferase FkbM domain protein (Modular protein)</fullName>
    </submittedName>
</protein>
<dbReference type="RefSeq" id="WP_179980706.1">
    <property type="nucleotide sequence ID" value="NZ_LT608333.1"/>
</dbReference>
<evidence type="ECO:0000313" key="2">
    <source>
        <dbReference type="EMBL" id="SCM73472.1"/>
    </source>
</evidence>
<dbReference type="NCBIfam" id="TIGR01444">
    <property type="entry name" value="fkbM_fam"/>
    <property type="match status" value="1"/>
</dbReference>
<proteinExistence type="predicted"/>
<name>A0A212L7C1_9BACT</name>
<keyword evidence="2" id="KW-0808">Transferase</keyword>
<organism evidence="2">
    <name type="scientific">uncultured Desulfovibrio sp</name>
    <dbReference type="NCBI Taxonomy" id="167968"/>
    <lineage>
        <taxon>Bacteria</taxon>
        <taxon>Pseudomonadati</taxon>
        <taxon>Thermodesulfobacteriota</taxon>
        <taxon>Desulfovibrionia</taxon>
        <taxon>Desulfovibrionales</taxon>
        <taxon>Desulfovibrionaceae</taxon>
        <taxon>Desulfovibrio</taxon>
        <taxon>environmental samples</taxon>
    </lineage>
</organism>
<dbReference type="InterPro" id="IPR029063">
    <property type="entry name" value="SAM-dependent_MTases_sf"/>
</dbReference>
<dbReference type="GO" id="GO:0008168">
    <property type="term" value="F:methyltransferase activity"/>
    <property type="evidence" value="ECO:0007669"/>
    <property type="project" value="UniProtKB-KW"/>
</dbReference>
<sequence length="303" mass="33658">MKESIKKALDKSKLGRILIQFWRVYKIMFQQNPNVIAWSDALCAEEKAVLADKMQDFISKNFFSIPCGSENLKFHYDNYLTLYRAKTLLTKEPETIDWLDSFQEGACLWDIGANVGLYSCYAAKIRGCSVFAFEPSILNLELLGKNIYLNELQDSVHIVPVALSSANGFSTFLMTETAHGGADSTFGAGIGFDGKPICESKLSYSLLGLSGDSLLAATGMPCPNHIKIDVDGIEHIVLAGMKDIFKMPSVKSCLIEANDAYGEQVDGIKKIMQECGFTLKEKKHSDFFNTGAYSSVYNQIWVR</sequence>
<dbReference type="Gene3D" id="3.40.50.150">
    <property type="entry name" value="Vaccinia Virus protein VP39"/>
    <property type="match status" value="1"/>
</dbReference>
<reference evidence="2" key="1">
    <citation type="submission" date="2016-08" db="EMBL/GenBank/DDBJ databases">
        <authorList>
            <person name="Seilhamer J.J."/>
        </authorList>
    </citation>
    <scope>NUCLEOTIDE SEQUENCE</scope>
    <source>
        <strain evidence="2">86-1</strain>
    </source>
</reference>
<accession>A0A212L7C1</accession>
<gene>
    <name evidence="2" type="ORF">KL86DES1_21320</name>
</gene>